<comment type="pathway">
    <text evidence="1">Porphyrin-containing compound metabolism; siroheme biosynthesis; sirohydrochlorin from precorrin-2: step 1/1.</text>
</comment>
<dbReference type="Pfam" id="PF00590">
    <property type="entry name" value="TP_methylase"/>
    <property type="match status" value="1"/>
</dbReference>
<dbReference type="PANTHER" id="PTHR45790:SF1">
    <property type="entry name" value="SIROHEME SYNTHASE"/>
    <property type="match status" value="1"/>
</dbReference>
<feature type="domain" description="Sirohaem synthase dimerisation" evidence="15">
    <location>
        <begin position="150"/>
        <end position="206"/>
    </location>
</feature>
<dbReference type="GO" id="GO:0032259">
    <property type="term" value="P:methylation"/>
    <property type="evidence" value="ECO:0007669"/>
    <property type="project" value="UniProtKB-KW"/>
</dbReference>
<dbReference type="Pfam" id="PF13241">
    <property type="entry name" value="NAD_binding_7"/>
    <property type="match status" value="1"/>
</dbReference>
<dbReference type="InterPro" id="IPR012409">
    <property type="entry name" value="Sirohaem_synth"/>
</dbReference>
<comment type="similarity">
    <text evidence="13">Belongs to the precorrin methyltransferase family.</text>
</comment>
<dbReference type="SUPFAM" id="SSF75615">
    <property type="entry name" value="Siroheme synthase middle domains-like"/>
    <property type="match status" value="1"/>
</dbReference>
<evidence type="ECO:0000256" key="2">
    <source>
        <dbReference type="ARBA" id="ARBA00022573"/>
    </source>
</evidence>
<organism evidence="17 18">
    <name type="scientific">SAR324 cluster bacterium</name>
    <dbReference type="NCBI Taxonomy" id="2024889"/>
    <lineage>
        <taxon>Bacteria</taxon>
        <taxon>Deltaproteobacteria</taxon>
        <taxon>SAR324 cluster</taxon>
    </lineage>
</organism>
<dbReference type="GO" id="GO:0009236">
    <property type="term" value="P:cobalamin biosynthetic process"/>
    <property type="evidence" value="ECO:0007669"/>
    <property type="project" value="UniProtKB-UniPathway"/>
</dbReference>
<dbReference type="GO" id="GO:0051266">
    <property type="term" value="F:sirohydrochlorin ferrochelatase activity"/>
    <property type="evidence" value="ECO:0007669"/>
    <property type="project" value="InterPro"/>
</dbReference>
<dbReference type="Pfam" id="PF14824">
    <property type="entry name" value="Sirohm_synth_M"/>
    <property type="match status" value="1"/>
</dbReference>
<dbReference type="HAMAP" id="MF_01646">
    <property type="entry name" value="Siroheme_synth"/>
    <property type="match status" value="1"/>
</dbReference>
<dbReference type="InterPro" id="IPR037115">
    <property type="entry name" value="Sirohaem_synt_dimer_dom_sf"/>
</dbReference>
<keyword evidence="9" id="KW-0627">Porphyrin biosynthesis</keyword>
<feature type="active site" description="Proton donor" evidence="12">
    <location>
        <position position="272"/>
    </location>
</feature>
<evidence type="ECO:0000256" key="9">
    <source>
        <dbReference type="ARBA" id="ARBA00023244"/>
    </source>
</evidence>
<dbReference type="PROSITE" id="PS00839">
    <property type="entry name" value="SUMT_1"/>
    <property type="match status" value="1"/>
</dbReference>
<accession>A0A2A4TB23</accession>
<evidence type="ECO:0000256" key="11">
    <source>
        <dbReference type="ARBA" id="ARBA00047561"/>
    </source>
</evidence>
<dbReference type="Gene3D" id="3.40.1010.10">
    <property type="entry name" value="Cobalt-precorrin-4 Transmethylase, Domain 1"/>
    <property type="match status" value="1"/>
</dbReference>
<keyword evidence="4 13" id="KW-0808">Transferase</keyword>
<dbReference type="NCBIfam" id="TIGR01469">
    <property type="entry name" value="cobA_cysG_Cterm"/>
    <property type="match status" value="1"/>
</dbReference>
<evidence type="ECO:0000256" key="4">
    <source>
        <dbReference type="ARBA" id="ARBA00022679"/>
    </source>
</evidence>
<reference evidence="18" key="1">
    <citation type="submission" date="2017-08" db="EMBL/GenBank/DDBJ databases">
        <title>A dynamic microbial community with high functional redundancy inhabits the cold, oxic subseafloor aquifer.</title>
        <authorList>
            <person name="Tully B.J."/>
            <person name="Wheat C.G."/>
            <person name="Glazer B.T."/>
            <person name="Huber J.A."/>
        </authorList>
    </citation>
    <scope>NUCLEOTIDE SEQUENCE [LARGE SCALE GENOMIC DNA]</scope>
</reference>
<evidence type="ECO:0000313" key="17">
    <source>
        <dbReference type="EMBL" id="PCI30728.1"/>
    </source>
</evidence>
<dbReference type="Gene3D" id="1.10.8.210">
    <property type="entry name" value="Sirohaem synthase, dimerisation domain"/>
    <property type="match status" value="1"/>
</dbReference>
<dbReference type="EMBL" id="NVSR01000002">
    <property type="protein sequence ID" value="PCI30728.1"/>
    <property type="molecule type" value="Genomic_DNA"/>
</dbReference>
<dbReference type="InterPro" id="IPR050161">
    <property type="entry name" value="Siro_Cobalamin_biosynth"/>
</dbReference>
<dbReference type="GO" id="GO:0004851">
    <property type="term" value="F:uroporphyrin-III C-methyltransferase activity"/>
    <property type="evidence" value="ECO:0007669"/>
    <property type="project" value="InterPro"/>
</dbReference>
<evidence type="ECO:0000256" key="12">
    <source>
        <dbReference type="PIRSR" id="PIRSR036426-1"/>
    </source>
</evidence>
<dbReference type="GO" id="GO:0019354">
    <property type="term" value="P:siroheme biosynthetic process"/>
    <property type="evidence" value="ECO:0007669"/>
    <property type="project" value="UniProtKB-UniPathway"/>
</dbReference>
<dbReference type="NCBIfam" id="TIGR01470">
    <property type="entry name" value="cysG_Nterm"/>
    <property type="match status" value="1"/>
</dbReference>
<dbReference type="PANTHER" id="PTHR45790">
    <property type="entry name" value="SIROHEME SYNTHASE-RELATED"/>
    <property type="match status" value="1"/>
</dbReference>
<evidence type="ECO:0000313" key="18">
    <source>
        <dbReference type="Proteomes" id="UP000218113"/>
    </source>
</evidence>
<dbReference type="SUPFAM" id="SSF53790">
    <property type="entry name" value="Tetrapyrrole methylase"/>
    <property type="match status" value="1"/>
</dbReference>
<evidence type="ECO:0000256" key="10">
    <source>
        <dbReference type="ARBA" id="ARBA00023268"/>
    </source>
</evidence>
<keyword evidence="5" id="KW-0949">S-adenosyl-L-methionine</keyword>
<dbReference type="UniPathway" id="UPA00262">
    <property type="reaction ID" value="UER00211"/>
</dbReference>
<protein>
    <submittedName>
        <fullName evidence="17">Uroporphyrinogen-III C-methyltransferase</fullName>
    </submittedName>
</protein>
<dbReference type="InterPro" id="IPR019478">
    <property type="entry name" value="Sirohaem_synthase_dimer_dom"/>
</dbReference>
<keyword evidence="6" id="KW-0560">Oxidoreductase</keyword>
<keyword evidence="3 13" id="KW-0489">Methyltransferase</keyword>
<dbReference type="AlphaFoldDB" id="A0A2A4TB23"/>
<comment type="caution">
    <text evidence="17">The sequence shown here is derived from an EMBL/GenBank/DDBJ whole genome shotgun (WGS) entry which is preliminary data.</text>
</comment>
<dbReference type="GO" id="GO:0051287">
    <property type="term" value="F:NAD binding"/>
    <property type="evidence" value="ECO:0007669"/>
    <property type="project" value="InterPro"/>
</dbReference>
<evidence type="ECO:0000256" key="1">
    <source>
        <dbReference type="ARBA" id="ARBA00005010"/>
    </source>
</evidence>
<evidence type="ECO:0000256" key="6">
    <source>
        <dbReference type="ARBA" id="ARBA00023002"/>
    </source>
</evidence>
<dbReference type="FunFam" id="3.30.160.110:FF:000001">
    <property type="entry name" value="Siroheme synthase"/>
    <property type="match status" value="1"/>
</dbReference>
<dbReference type="InterPro" id="IPR000878">
    <property type="entry name" value="4pyrrol_Mease"/>
</dbReference>
<dbReference type="InterPro" id="IPR003043">
    <property type="entry name" value="Uropor_MeTrfase_CS"/>
</dbReference>
<dbReference type="Gene3D" id="3.40.50.720">
    <property type="entry name" value="NAD(P)-binding Rossmann-like Domain"/>
    <property type="match status" value="1"/>
</dbReference>
<evidence type="ECO:0000259" key="14">
    <source>
        <dbReference type="Pfam" id="PF00590"/>
    </source>
</evidence>
<keyword evidence="10" id="KW-0511">Multifunctional enzyme</keyword>
<dbReference type="InterPro" id="IPR006366">
    <property type="entry name" value="CobA/CysG_C"/>
</dbReference>
<evidence type="ECO:0000256" key="5">
    <source>
        <dbReference type="ARBA" id="ARBA00022691"/>
    </source>
</evidence>
<dbReference type="UniPathway" id="UPA00148">
    <property type="reaction ID" value="UER00211"/>
</dbReference>
<feature type="active site" description="Proton acceptor" evidence="12">
    <location>
        <position position="250"/>
    </location>
</feature>
<dbReference type="CDD" id="cd11642">
    <property type="entry name" value="SUMT"/>
    <property type="match status" value="1"/>
</dbReference>
<keyword evidence="2" id="KW-0169">Cobalamin biosynthesis</keyword>
<dbReference type="NCBIfam" id="NF007922">
    <property type="entry name" value="PRK10637.1"/>
    <property type="match status" value="1"/>
</dbReference>
<feature type="domain" description="Tetrapyrrole methylase" evidence="14">
    <location>
        <begin position="220"/>
        <end position="429"/>
    </location>
</feature>
<dbReference type="Gene3D" id="3.30.160.110">
    <property type="entry name" value="Siroheme synthase, domain 2"/>
    <property type="match status" value="1"/>
</dbReference>
<evidence type="ECO:0000259" key="16">
    <source>
        <dbReference type="Pfam" id="PF14824"/>
    </source>
</evidence>
<evidence type="ECO:0000256" key="8">
    <source>
        <dbReference type="ARBA" id="ARBA00023239"/>
    </source>
</evidence>
<dbReference type="Gene3D" id="3.30.950.10">
    <property type="entry name" value="Methyltransferase, Cobalt-precorrin-4 Transmethylase, Domain 2"/>
    <property type="match status" value="1"/>
</dbReference>
<dbReference type="InterPro" id="IPR035996">
    <property type="entry name" value="4pyrrol_Methylase_sf"/>
</dbReference>
<sequence length="464" mass="50735">MEYLPIFINLKDQLCVVVGGEKAASPKIALLLKAGAKVKVVALELSPAVAELVDQSNVIHQSAPFSPQDLDQCKLVIVAEDPSVSAKEVAKAAQERNIPVNVIDNTELCSFILPSIVDRSPVQVAISTGGTSPILARELRAKVEAMLPQSYGKLATLLGRFRSRSKELFQTSLERKKHWERIFSSRIIEDFLAGKEEQAQEALEQEFLSPQMSLSKQGQVCLVGAGPGDPDLLTIRALRQIQSADVIVYDRLVAPAILEYARRDAEMIYVGKKASQHVLPQEQINQILVDLAKEGKNVVRLKGGDPFIFGRGGEELEMLIQAGVDFQVVPGVTAASGCGTYAGIPLTHRDYAQSCVMVTGHLKKGELDLNWQSLVQPMQTLVFYMGLSNISVLCRELQKHGMSPDMPAALVERGTTKNQRVFTGTIANLPQLVEETKVKPPTLVIIGNVVSLQKKLSWFHPTGD</sequence>
<evidence type="ECO:0000256" key="3">
    <source>
        <dbReference type="ARBA" id="ARBA00022603"/>
    </source>
</evidence>
<gene>
    <name evidence="17" type="primary">cobA</name>
    <name evidence="17" type="ORF">COB67_00840</name>
</gene>
<dbReference type="Proteomes" id="UP000218113">
    <property type="component" value="Unassembled WGS sequence"/>
</dbReference>
<name>A0A2A4TB23_9DELT</name>
<dbReference type="PROSITE" id="PS00840">
    <property type="entry name" value="SUMT_2"/>
    <property type="match status" value="1"/>
</dbReference>
<evidence type="ECO:0000259" key="15">
    <source>
        <dbReference type="Pfam" id="PF10414"/>
    </source>
</evidence>
<dbReference type="SUPFAM" id="SSF51735">
    <property type="entry name" value="NAD(P)-binding Rossmann-fold domains"/>
    <property type="match status" value="1"/>
</dbReference>
<dbReference type="InterPro" id="IPR014776">
    <property type="entry name" value="4pyrrole_Mease_sub2"/>
</dbReference>
<proteinExistence type="inferred from homology"/>
<evidence type="ECO:0000256" key="7">
    <source>
        <dbReference type="ARBA" id="ARBA00023027"/>
    </source>
</evidence>
<dbReference type="Pfam" id="PF10414">
    <property type="entry name" value="CysG_dimeriser"/>
    <property type="match status" value="1"/>
</dbReference>
<evidence type="ECO:0000256" key="13">
    <source>
        <dbReference type="RuleBase" id="RU003960"/>
    </source>
</evidence>
<keyword evidence="7" id="KW-0520">NAD</keyword>
<dbReference type="InterPro" id="IPR006367">
    <property type="entry name" value="Sirohaem_synthase_N"/>
</dbReference>
<dbReference type="GO" id="GO:0043115">
    <property type="term" value="F:precorrin-2 dehydrogenase activity"/>
    <property type="evidence" value="ECO:0007669"/>
    <property type="project" value="UniProtKB-EC"/>
</dbReference>
<keyword evidence="8" id="KW-0456">Lyase</keyword>
<comment type="catalytic activity">
    <reaction evidence="11">
        <text>precorrin-2 + NAD(+) = sirohydrochlorin + NADH + 2 H(+)</text>
        <dbReference type="Rhea" id="RHEA:15613"/>
        <dbReference type="ChEBI" id="CHEBI:15378"/>
        <dbReference type="ChEBI" id="CHEBI:57540"/>
        <dbReference type="ChEBI" id="CHEBI:57945"/>
        <dbReference type="ChEBI" id="CHEBI:58351"/>
        <dbReference type="ChEBI" id="CHEBI:58827"/>
        <dbReference type="EC" id="1.3.1.76"/>
    </reaction>
</comment>
<feature type="domain" description="Siroheme synthase central" evidence="16">
    <location>
        <begin position="119"/>
        <end position="146"/>
    </location>
</feature>
<dbReference type="InterPro" id="IPR014777">
    <property type="entry name" value="4pyrrole_Mease_sub1"/>
</dbReference>
<dbReference type="NCBIfam" id="NF004790">
    <property type="entry name" value="PRK06136.1"/>
    <property type="match status" value="1"/>
</dbReference>
<dbReference type="FunFam" id="3.30.950.10:FF:000001">
    <property type="entry name" value="Siroheme synthase"/>
    <property type="match status" value="1"/>
</dbReference>
<dbReference type="InterPro" id="IPR028281">
    <property type="entry name" value="Sirohaem_synthase_central"/>
</dbReference>
<dbReference type="FunFam" id="3.40.1010.10:FF:000001">
    <property type="entry name" value="Siroheme synthase"/>
    <property type="match status" value="1"/>
</dbReference>
<dbReference type="InterPro" id="IPR036291">
    <property type="entry name" value="NAD(P)-bd_dom_sf"/>
</dbReference>
<dbReference type="PIRSF" id="PIRSF036426">
    <property type="entry name" value="Sirohaem_synth"/>
    <property type="match status" value="1"/>
</dbReference>